<keyword evidence="13 14" id="KW-0998">Cell outer membrane</keyword>
<evidence type="ECO:0000256" key="5">
    <source>
        <dbReference type="ARBA" id="ARBA00022496"/>
    </source>
</evidence>
<accession>A0A4P8YH78</accession>
<dbReference type="EMBL" id="CP040428">
    <property type="protein sequence ID" value="QCT19058.1"/>
    <property type="molecule type" value="Genomic_DNA"/>
</dbReference>
<dbReference type="InterPro" id="IPR036942">
    <property type="entry name" value="Beta-barrel_TonB_sf"/>
</dbReference>
<dbReference type="InterPro" id="IPR010917">
    <property type="entry name" value="TonB_rcpt_CS"/>
</dbReference>
<dbReference type="InterPro" id="IPR012910">
    <property type="entry name" value="Plug_dom"/>
</dbReference>
<dbReference type="InterPro" id="IPR010105">
    <property type="entry name" value="TonB_sidphr_rcpt"/>
</dbReference>
<evidence type="ECO:0000259" key="19">
    <source>
        <dbReference type="Pfam" id="PF07715"/>
    </source>
</evidence>
<evidence type="ECO:0000313" key="21">
    <source>
        <dbReference type="Proteomes" id="UP000302163"/>
    </source>
</evidence>
<dbReference type="GO" id="GO:0015344">
    <property type="term" value="F:siderophore uptake transmembrane transporter activity"/>
    <property type="evidence" value="ECO:0007669"/>
    <property type="project" value="TreeGrafter"/>
</dbReference>
<dbReference type="AlphaFoldDB" id="A0A4P8YH78"/>
<dbReference type="PANTHER" id="PTHR32552:SF74">
    <property type="entry name" value="HYDROXAMATE SIDEROPHORE RECEPTOR FHUE"/>
    <property type="match status" value="1"/>
</dbReference>
<evidence type="ECO:0000256" key="16">
    <source>
        <dbReference type="RuleBase" id="RU003357"/>
    </source>
</evidence>
<dbReference type="Pfam" id="PF07715">
    <property type="entry name" value="Plug"/>
    <property type="match status" value="1"/>
</dbReference>
<evidence type="ECO:0000256" key="13">
    <source>
        <dbReference type="ARBA" id="ARBA00023237"/>
    </source>
</evidence>
<evidence type="ECO:0000256" key="14">
    <source>
        <dbReference type="PROSITE-ProRule" id="PRU01360"/>
    </source>
</evidence>
<comment type="similarity">
    <text evidence="2 14 16">Belongs to the TonB-dependent receptor family.</text>
</comment>
<feature type="signal peptide" evidence="17">
    <location>
        <begin position="1"/>
        <end position="31"/>
    </location>
</feature>
<keyword evidence="7 17" id="KW-0732">Signal</keyword>
<evidence type="ECO:0000313" key="20">
    <source>
        <dbReference type="EMBL" id="QCT19058.1"/>
    </source>
</evidence>
<dbReference type="InterPro" id="IPR037066">
    <property type="entry name" value="Plug_dom_sf"/>
</dbReference>
<evidence type="ECO:0000256" key="8">
    <source>
        <dbReference type="ARBA" id="ARBA00023004"/>
    </source>
</evidence>
<comment type="subcellular location">
    <subcellularLocation>
        <location evidence="1 14">Cell outer membrane</location>
        <topology evidence="1 14">Multi-pass membrane protein</topology>
    </subcellularLocation>
</comment>
<feature type="short sequence motif" description="TonB C-terminal box" evidence="15">
    <location>
        <begin position="702"/>
        <end position="719"/>
    </location>
</feature>
<keyword evidence="10 16" id="KW-0798">TonB box</keyword>
<dbReference type="Proteomes" id="UP000302163">
    <property type="component" value="Chromosome"/>
</dbReference>
<dbReference type="NCBIfam" id="NF007447">
    <property type="entry name" value="PRK10003.1"/>
    <property type="match status" value="1"/>
</dbReference>
<keyword evidence="9" id="KW-0406">Ion transport</keyword>
<protein>
    <submittedName>
        <fullName evidence="20">Ferric-rhodotorulic acid/ferric-coprogen receptor FhuE</fullName>
    </submittedName>
</protein>
<dbReference type="Gene3D" id="2.40.170.20">
    <property type="entry name" value="TonB-dependent receptor, beta-barrel domain"/>
    <property type="match status" value="1"/>
</dbReference>
<dbReference type="NCBIfam" id="TIGR01783">
    <property type="entry name" value="TonB-siderophor"/>
    <property type="match status" value="1"/>
</dbReference>
<keyword evidence="8" id="KW-0408">Iron</keyword>
<dbReference type="PROSITE" id="PS01156">
    <property type="entry name" value="TONB_DEPENDENT_REC_2"/>
    <property type="match status" value="1"/>
</dbReference>
<dbReference type="CDD" id="cd01347">
    <property type="entry name" value="ligand_gated_channel"/>
    <property type="match status" value="1"/>
</dbReference>
<dbReference type="PROSITE" id="PS52016">
    <property type="entry name" value="TONB_DEPENDENT_REC_3"/>
    <property type="match status" value="1"/>
</dbReference>
<keyword evidence="11 14" id="KW-0472">Membrane</keyword>
<gene>
    <name evidence="20" type="primary">fhuE</name>
    <name evidence="20" type="ORF">FEM41_05010</name>
</gene>
<evidence type="ECO:0000256" key="1">
    <source>
        <dbReference type="ARBA" id="ARBA00004571"/>
    </source>
</evidence>
<evidence type="ECO:0000259" key="18">
    <source>
        <dbReference type="Pfam" id="PF00593"/>
    </source>
</evidence>
<dbReference type="SUPFAM" id="SSF56935">
    <property type="entry name" value="Porins"/>
    <property type="match status" value="1"/>
</dbReference>
<dbReference type="Pfam" id="PF00593">
    <property type="entry name" value="TonB_dep_Rec_b-barrel"/>
    <property type="match status" value="1"/>
</dbReference>
<dbReference type="GO" id="GO:0015891">
    <property type="term" value="P:siderophore transport"/>
    <property type="evidence" value="ECO:0007669"/>
    <property type="project" value="InterPro"/>
</dbReference>
<keyword evidence="6 14" id="KW-0812">Transmembrane</keyword>
<keyword evidence="12 20" id="KW-0675">Receptor</keyword>
<keyword evidence="4 14" id="KW-1134">Transmembrane beta strand</keyword>
<keyword evidence="21" id="KW-1185">Reference proteome</keyword>
<dbReference type="InterPro" id="IPR000531">
    <property type="entry name" value="Beta-barrel_TonB"/>
</dbReference>
<keyword evidence="5" id="KW-0410">Iron transport</keyword>
<evidence type="ECO:0000256" key="12">
    <source>
        <dbReference type="ARBA" id="ARBA00023170"/>
    </source>
</evidence>
<dbReference type="FunFam" id="2.170.130.10:FF:000006">
    <property type="entry name" value="FhuE outer membrane receptor"/>
    <property type="match status" value="1"/>
</dbReference>
<evidence type="ECO:0000256" key="15">
    <source>
        <dbReference type="PROSITE-ProRule" id="PRU10144"/>
    </source>
</evidence>
<name>A0A4P8YH78_9ENTR</name>
<dbReference type="OrthoDB" id="8663017at2"/>
<sequence length="719" mass="80067">MPSPFRAASTPSLLAVSIGLALLSPTFAAQAEPEETMVVDSSATPNVADDKQDYSVKTTTAGTKMLMIQRDIPQSVSIISKQRMQDQQLNSLGDVLSNTTGITTNMSDSERSLYYSRGFLIDNYMVDGIPTFFESRWNLGDALSDTALFERVEVVRGATGLMTGTGNPSAAINMVRKHADSRTPTGDISVEYGSWNKQRYVADLSTPLTSDGRIRGRMVAGYQHNDSWLDRYTSEKKFFYGVLDADLTDATRFSVGYEYQQIDVDSPTWGGLPRWYTDGGSTHFDRSRSTAPDWAYNDKTFKKVFATLNHRFDNNWEVTLNGTHSETELDSRQMYLDALVDRSTGNLVSPYGPSYPVVGGTGYNTGKRKVDALDLFASGNYELFGRQHQLMVGTSYSKQNNRYLNAWANVSAEEVGNVWNGTAHFPETDWGPMDVAQDDTIHIKSAYTSTRISLADPLYLILGARYTKWSIDGLTQHMEQNRTTPYAGLVYDINDNWSTYASYTSIFQPQSYRDINGKYLSPTTGENYELGVKSDWMNSRLTTSLAVFRIEQDNVAQTTNQIIPGTTETAYRSVNGTVSKGVELEVNGALTDNWQMTFGATRYLAEDGDDKAINPELPRTSLKLFTSYRLPALQALTVGGGVNWQNGTYQDVATPDGTWRAKQGSYALVDLFARYQVNKNLSLQANLNNLFDEAYDTSVSRSVVYGAPRNFSVTANYRF</sequence>
<reference evidence="20 21" key="1">
    <citation type="submission" date="2019-05" db="EMBL/GenBank/DDBJ databases">
        <title>Complete genome sequence of Izhakiella calystegiae KSNA2, an endophyte isolated from beach morning glory (Calystegia soldanella).</title>
        <authorList>
            <person name="Jiang L."/>
            <person name="Jeong J.C."/>
            <person name="Kim C.Y."/>
            <person name="Kim D.H."/>
            <person name="Kim S.W."/>
            <person name="Lee j."/>
        </authorList>
    </citation>
    <scope>NUCLEOTIDE SEQUENCE [LARGE SCALE GENOMIC DNA]</scope>
    <source>
        <strain evidence="20 21">KSNA2</strain>
    </source>
</reference>
<dbReference type="GO" id="GO:0038023">
    <property type="term" value="F:signaling receptor activity"/>
    <property type="evidence" value="ECO:0007669"/>
    <property type="project" value="InterPro"/>
</dbReference>
<evidence type="ECO:0000256" key="4">
    <source>
        <dbReference type="ARBA" id="ARBA00022452"/>
    </source>
</evidence>
<organism evidence="20 21">
    <name type="scientific">Jejubacter calystegiae</name>
    <dbReference type="NCBI Taxonomy" id="2579935"/>
    <lineage>
        <taxon>Bacteria</taxon>
        <taxon>Pseudomonadati</taxon>
        <taxon>Pseudomonadota</taxon>
        <taxon>Gammaproteobacteria</taxon>
        <taxon>Enterobacterales</taxon>
        <taxon>Enterobacteriaceae</taxon>
        <taxon>Jejubacter</taxon>
    </lineage>
</organism>
<evidence type="ECO:0000256" key="2">
    <source>
        <dbReference type="ARBA" id="ARBA00009810"/>
    </source>
</evidence>
<evidence type="ECO:0000256" key="9">
    <source>
        <dbReference type="ARBA" id="ARBA00023065"/>
    </source>
</evidence>
<evidence type="ECO:0000256" key="11">
    <source>
        <dbReference type="ARBA" id="ARBA00023136"/>
    </source>
</evidence>
<proteinExistence type="inferred from homology"/>
<feature type="chain" id="PRO_5020611668" evidence="17">
    <location>
        <begin position="32"/>
        <end position="719"/>
    </location>
</feature>
<dbReference type="PANTHER" id="PTHR32552">
    <property type="entry name" value="FERRICHROME IRON RECEPTOR-RELATED"/>
    <property type="match status" value="1"/>
</dbReference>
<dbReference type="RefSeq" id="WP_138094947.1">
    <property type="nucleotide sequence ID" value="NZ_CP040428.1"/>
</dbReference>
<evidence type="ECO:0000256" key="10">
    <source>
        <dbReference type="ARBA" id="ARBA00023077"/>
    </source>
</evidence>
<feature type="domain" description="TonB-dependent receptor-like beta-barrel" evidence="18">
    <location>
        <begin position="246"/>
        <end position="690"/>
    </location>
</feature>
<dbReference type="KEGG" id="izh:FEM41_05010"/>
<keyword evidence="3 14" id="KW-0813">Transport</keyword>
<dbReference type="InterPro" id="IPR039426">
    <property type="entry name" value="TonB-dep_rcpt-like"/>
</dbReference>
<dbReference type="Gene3D" id="2.170.130.10">
    <property type="entry name" value="TonB-dependent receptor, plug domain"/>
    <property type="match status" value="1"/>
</dbReference>
<feature type="domain" description="TonB-dependent receptor plug" evidence="19">
    <location>
        <begin position="69"/>
        <end position="169"/>
    </location>
</feature>
<evidence type="ECO:0000256" key="17">
    <source>
        <dbReference type="SAM" id="SignalP"/>
    </source>
</evidence>
<dbReference type="GO" id="GO:0009279">
    <property type="term" value="C:cell outer membrane"/>
    <property type="evidence" value="ECO:0007669"/>
    <property type="project" value="UniProtKB-SubCell"/>
</dbReference>
<evidence type="ECO:0000256" key="3">
    <source>
        <dbReference type="ARBA" id="ARBA00022448"/>
    </source>
</evidence>
<evidence type="ECO:0000256" key="7">
    <source>
        <dbReference type="ARBA" id="ARBA00022729"/>
    </source>
</evidence>
<evidence type="ECO:0000256" key="6">
    <source>
        <dbReference type="ARBA" id="ARBA00022692"/>
    </source>
</evidence>